<accession>A0A8H4VQH8</accession>
<dbReference type="InterPro" id="IPR001461">
    <property type="entry name" value="Aspartic_peptidase_A1"/>
</dbReference>
<dbReference type="Gene3D" id="2.40.70.10">
    <property type="entry name" value="Acid Proteases"/>
    <property type="match status" value="2"/>
</dbReference>
<dbReference type="PANTHER" id="PTHR47966:SF51">
    <property type="entry name" value="BETA-SITE APP-CLEAVING ENZYME, ISOFORM A-RELATED"/>
    <property type="match status" value="1"/>
</dbReference>
<evidence type="ECO:0000313" key="3">
    <source>
        <dbReference type="EMBL" id="KAF4619151.1"/>
    </source>
</evidence>
<dbReference type="AlphaFoldDB" id="A0A8H4VQH8"/>
<comment type="similarity">
    <text evidence="1">Belongs to the peptidase A1 family.</text>
</comment>
<evidence type="ECO:0000256" key="1">
    <source>
        <dbReference type="ARBA" id="ARBA00007447"/>
    </source>
</evidence>
<dbReference type="PANTHER" id="PTHR47966">
    <property type="entry name" value="BETA-SITE APP-CLEAVING ENZYME, ISOFORM A-RELATED"/>
    <property type="match status" value="1"/>
</dbReference>
<dbReference type="EMBL" id="JAACJL010000016">
    <property type="protein sequence ID" value="KAF4619151.1"/>
    <property type="molecule type" value="Genomic_DNA"/>
</dbReference>
<dbReference type="GO" id="GO:0006508">
    <property type="term" value="P:proteolysis"/>
    <property type="evidence" value="ECO:0007669"/>
    <property type="project" value="InterPro"/>
</dbReference>
<dbReference type="Pfam" id="PF00026">
    <property type="entry name" value="Asp"/>
    <property type="match status" value="1"/>
</dbReference>
<name>A0A8H4VQH8_9AGAR</name>
<dbReference type="CDD" id="cd05471">
    <property type="entry name" value="pepsin_like"/>
    <property type="match status" value="1"/>
</dbReference>
<dbReference type="InterPro" id="IPR033121">
    <property type="entry name" value="PEPTIDASE_A1"/>
</dbReference>
<dbReference type="Proteomes" id="UP000521872">
    <property type="component" value="Unassembled WGS sequence"/>
</dbReference>
<comment type="caution">
    <text evidence="3">The sequence shown here is derived from an EMBL/GenBank/DDBJ whole genome shotgun (WGS) entry which is preliminary data.</text>
</comment>
<dbReference type="InterPro" id="IPR021109">
    <property type="entry name" value="Peptidase_aspartic_dom_sf"/>
</dbReference>
<keyword evidence="4" id="KW-1185">Reference proteome</keyword>
<evidence type="ECO:0000313" key="4">
    <source>
        <dbReference type="Proteomes" id="UP000521872"/>
    </source>
</evidence>
<reference evidence="3 4" key="1">
    <citation type="submission" date="2019-12" db="EMBL/GenBank/DDBJ databases">
        <authorList>
            <person name="Floudas D."/>
            <person name="Bentzer J."/>
            <person name="Ahren D."/>
            <person name="Johansson T."/>
            <person name="Persson P."/>
            <person name="Tunlid A."/>
        </authorList>
    </citation>
    <scope>NUCLEOTIDE SEQUENCE [LARGE SCALE GENOMIC DNA]</scope>
    <source>
        <strain evidence="3 4">CBS 102.39</strain>
    </source>
</reference>
<protein>
    <recommendedName>
        <fullName evidence="2">Peptidase A1 domain-containing protein</fullName>
    </recommendedName>
</protein>
<evidence type="ECO:0000259" key="2">
    <source>
        <dbReference type="PROSITE" id="PS51767"/>
    </source>
</evidence>
<proteinExistence type="inferred from homology"/>
<dbReference type="PROSITE" id="PS51767">
    <property type="entry name" value="PEPTIDASE_A1"/>
    <property type="match status" value="1"/>
</dbReference>
<sequence>MAAGLPAPIKVTRVTDGEYTIDARIGSSHVCYKQDVQLVIDTGSGDFWVRPNKLPWLGDRKDWSKEHRIDKVDRPTFIVTYGDKFFASSFVVEAEVRIGDIAGRQTLQVPRQVIGIAEVHGGNVETTPKFRQCGLLGLSLETLRVLPYDAGPSLIQNSFLATDEEGKELANVLRAFTIKVPSDTDPNSLRGQGFMWLRSGPTQLATLREKYKSPLWYNGLMARPGLIRPEIPTDRQNGFWAFWSPTFYVGDEVIQHDDNVGIADTGASQALILPDVCKRLYEKIDPQYRKEENGKWYLKRDIPLDKIPEFGISVGKCPIWIAPDDIYDLAAAESSSDDWIEGTIQSRDSMGLEEDLLGAPFLKNCVAVHDMGSPPRFGVMQVPLPNGKTFWDFEVNRKFVDTNSNIITQLVR</sequence>
<organism evidence="3 4">
    <name type="scientific">Agrocybe pediades</name>
    <dbReference type="NCBI Taxonomy" id="84607"/>
    <lineage>
        <taxon>Eukaryota</taxon>
        <taxon>Fungi</taxon>
        <taxon>Dikarya</taxon>
        <taxon>Basidiomycota</taxon>
        <taxon>Agaricomycotina</taxon>
        <taxon>Agaricomycetes</taxon>
        <taxon>Agaricomycetidae</taxon>
        <taxon>Agaricales</taxon>
        <taxon>Agaricineae</taxon>
        <taxon>Strophariaceae</taxon>
        <taxon>Agrocybe</taxon>
    </lineage>
</organism>
<gene>
    <name evidence="3" type="ORF">D9613_004782</name>
</gene>
<dbReference type="SUPFAM" id="SSF50630">
    <property type="entry name" value="Acid proteases"/>
    <property type="match status" value="1"/>
</dbReference>
<dbReference type="InterPro" id="IPR034164">
    <property type="entry name" value="Pepsin-like_dom"/>
</dbReference>
<feature type="domain" description="Peptidase A1" evidence="2">
    <location>
        <begin position="19"/>
        <end position="380"/>
    </location>
</feature>
<dbReference type="GO" id="GO:0004190">
    <property type="term" value="F:aspartic-type endopeptidase activity"/>
    <property type="evidence" value="ECO:0007669"/>
    <property type="project" value="InterPro"/>
</dbReference>